<organism evidence="3 4">
    <name type="scientific">Nocardioides vastitatis</name>
    <dbReference type="NCBI Taxonomy" id="2568655"/>
    <lineage>
        <taxon>Bacteria</taxon>
        <taxon>Bacillati</taxon>
        <taxon>Actinomycetota</taxon>
        <taxon>Actinomycetes</taxon>
        <taxon>Propionibacteriales</taxon>
        <taxon>Nocardioidaceae</taxon>
        <taxon>Nocardioides</taxon>
    </lineage>
</organism>
<feature type="domain" description="TadE-like" evidence="2">
    <location>
        <begin position="12"/>
        <end position="54"/>
    </location>
</feature>
<protein>
    <submittedName>
        <fullName evidence="3">TadE family type IV pilus minor pilin</fullName>
    </submittedName>
</protein>
<evidence type="ECO:0000313" key="4">
    <source>
        <dbReference type="Proteomes" id="UP001596072"/>
    </source>
</evidence>
<dbReference type="RefSeq" id="WP_378527031.1">
    <property type="nucleotide sequence ID" value="NZ_JBHSNS010000003.1"/>
</dbReference>
<proteinExistence type="predicted"/>
<dbReference type="InterPro" id="IPR049790">
    <property type="entry name" value="Rv3655c/TadE"/>
</dbReference>
<evidence type="ECO:0000313" key="3">
    <source>
        <dbReference type="EMBL" id="MFC5729152.1"/>
    </source>
</evidence>
<dbReference type="Proteomes" id="UP001596072">
    <property type="component" value="Unassembled WGS sequence"/>
</dbReference>
<evidence type="ECO:0000259" key="2">
    <source>
        <dbReference type="Pfam" id="PF07811"/>
    </source>
</evidence>
<dbReference type="InterPro" id="IPR012495">
    <property type="entry name" value="TadE-like_dom"/>
</dbReference>
<keyword evidence="4" id="KW-1185">Reference proteome</keyword>
<dbReference type="EMBL" id="JBHSNS010000003">
    <property type="protein sequence ID" value="MFC5729152.1"/>
    <property type="molecule type" value="Genomic_DNA"/>
</dbReference>
<dbReference type="NCBIfam" id="NF041390">
    <property type="entry name" value="TadE_Rv3655c"/>
    <property type="match status" value="1"/>
</dbReference>
<keyword evidence="1" id="KW-0472">Membrane</keyword>
<name>A0ABW0ZFN6_9ACTN</name>
<accession>A0ABW0ZFN6</accession>
<evidence type="ECO:0000256" key="1">
    <source>
        <dbReference type="SAM" id="Phobius"/>
    </source>
</evidence>
<sequence>MSRATRLGRERGAVTAELALALPTLLAVTAGLVWLLAVGVGQIRTVDAARETARALARGEDPSEAVAIGQRVAPEGVRISVTRDGERVLVRARGQLTGPGGLFGRLPGAELRAEAVAVAEEAVE</sequence>
<comment type="caution">
    <text evidence="3">The sequence shown here is derived from an EMBL/GenBank/DDBJ whole genome shotgun (WGS) entry which is preliminary data.</text>
</comment>
<keyword evidence="1" id="KW-1133">Transmembrane helix</keyword>
<dbReference type="Pfam" id="PF07811">
    <property type="entry name" value="TadE"/>
    <property type="match status" value="1"/>
</dbReference>
<gene>
    <name evidence="3" type="ORF">ACFPQB_09495</name>
</gene>
<keyword evidence="1" id="KW-0812">Transmembrane</keyword>
<feature type="transmembrane region" description="Helical" evidence="1">
    <location>
        <begin position="20"/>
        <end position="40"/>
    </location>
</feature>
<reference evidence="4" key="1">
    <citation type="journal article" date="2019" name="Int. J. Syst. Evol. Microbiol.">
        <title>The Global Catalogue of Microorganisms (GCM) 10K type strain sequencing project: providing services to taxonomists for standard genome sequencing and annotation.</title>
        <authorList>
            <consortium name="The Broad Institute Genomics Platform"/>
            <consortium name="The Broad Institute Genome Sequencing Center for Infectious Disease"/>
            <person name="Wu L."/>
            <person name="Ma J."/>
        </authorList>
    </citation>
    <scope>NUCLEOTIDE SEQUENCE [LARGE SCALE GENOMIC DNA]</scope>
    <source>
        <strain evidence="4">YIM 94188</strain>
    </source>
</reference>